<proteinExistence type="predicted"/>
<dbReference type="PROSITE" id="PS51257">
    <property type="entry name" value="PROKAR_LIPOPROTEIN"/>
    <property type="match status" value="1"/>
</dbReference>
<evidence type="ECO:0000259" key="1">
    <source>
        <dbReference type="Pfam" id="PF04784"/>
    </source>
</evidence>
<dbReference type="InterPro" id="IPR006869">
    <property type="entry name" value="DUF547"/>
</dbReference>
<protein>
    <recommendedName>
        <fullName evidence="1">DUF547 domain-containing protein</fullName>
    </recommendedName>
</protein>
<dbReference type="eggNOG" id="COG0398">
    <property type="taxonomic scope" value="Bacteria"/>
</dbReference>
<dbReference type="Proteomes" id="UP000184396">
    <property type="component" value="Unassembled WGS sequence"/>
</dbReference>
<dbReference type="EMBL" id="FQYK01000001">
    <property type="protein sequence ID" value="SHI36754.1"/>
    <property type="molecule type" value="Genomic_DNA"/>
</dbReference>
<dbReference type="STRING" id="1178825.SAMN05216261_0468"/>
<evidence type="ECO:0000313" key="3">
    <source>
        <dbReference type="Proteomes" id="UP000184396"/>
    </source>
</evidence>
<name>A0A1M6AJR6_9FLAO</name>
<dbReference type="Pfam" id="PF04784">
    <property type="entry name" value="DUF547"/>
    <property type="match status" value="1"/>
</dbReference>
<accession>A0A1M6AJR6</accession>
<organism evidence="2 3">
    <name type="scientific">Algibacter luteus</name>
    <dbReference type="NCBI Taxonomy" id="1178825"/>
    <lineage>
        <taxon>Bacteria</taxon>
        <taxon>Pseudomonadati</taxon>
        <taxon>Bacteroidota</taxon>
        <taxon>Flavobacteriia</taxon>
        <taxon>Flavobacteriales</taxon>
        <taxon>Flavobacteriaceae</taxon>
        <taxon>Algibacter</taxon>
    </lineage>
</organism>
<sequence>MKFIPIFIACFLITSCSSSKRVSEKTEIQVTEEQATEQNTSVTENSELIDVLETKDTITSKPNTKQEVFTPLAWTELLQKHVSNEGNVNYNGFNTDRKALLSYIGSLGENMPSDTWTEEDKLAYWINTYNALTIDLILRHYPVESIKDIKNPWDQRYWQLGDKWYNLNEIEHDILRKMKEPRIHFAIVCASYSCPKLQNEAFTASKLEEQLTNATKSFINDPEKNDLTPSKIGLSKIFAWFDKDFLINGTGSIIEYINRYSNIKISPKTPKKFKDYDWSLNN</sequence>
<feature type="domain" description="DUF547" evidence="1">
    <location>
        <begin position="115"/>
        <end position="219"/>
    </location>
</feature>
<dbReference type="PANTHER" id="PTHR46361:SF3">
    <property type="entry name" value="ELECTRON CARRIER_ PROTEIN DISULFIDE OXIDOREDUCTASE"/>
    <property type="match status" value="1"/>
</dbReference>
<dbReference type="PANTHER" id="PTHR46361">
    <property type="entry name" value="ELECTRON CARRIER/ PROTEIN DISULFIDE OXIDOREDUCTASE"/>
    <property type="match status" value="1"/>
</dbReference>
<reference evidence="2 3" key="1">
    <citation type="submission" date="2016-11" db="EMBL/GenBank/DDBJ databases">
        <authorList>
            <person name="Jaros S."/>
            <person name="Januszkiewicz K."/>
            <person name="Wedrychowicz H."/>
        </authorList>
    </citation>
    <scope>NUCLEOTIDE SEQUENCE [LARGE SCALE GENOMIC DNA]</scope>
    <source>
        <strain evidence="2 3">CGMCC 1.12213</strain>
    </source>
</reference>
<dbReference type="RefSeq" id="WP_035105940.1">
    <property type="nucleotide sequence ID" value="NZ_ALIH01000001.1"/>
</dbReference>
<keyword evidence="3" id="KW-1185">Reference proteome</keyword>
<evidence type="ECO:0000313" key="2">
    <source>
        <dbReference type="EMBL" id="SHI36754.1"/>
    </source>
</evidence>
<dbReference type="AlphaFoldDB" id="A0A1M6AJR6"/>
<gene>
    <name evidence="2" type="ORF">SAMN05216261_0468</name>
</gene>